<dbReference type="EMBL" id="JADCUA010000025">
    <property type="protein sequence ID" value="KAH9831521.1"/>
    <property type="molecule type" value="Genomic_DNA"/>
</dbReference>
<dbReference type="Proteomes" id="UP000814176">
    <property type="component" value="Unassembled WGS sequence"/>
</dbReference>
<evidence type="ECO:0000313" key="1">
    <source>
        <dbReference type="EMBL" id="KAH9831521.1"/>
    </source>
</evidence>
<comment type="caution">
    <text evidence="2">The sequence shown here is derived from an EMBL/GenBank/DDBJ whole genome shotgun (WGS) entry which is preliminary data.</text>
</comment>
<sequence length="180" mass="19124">MSSAYIHTSLVGGSAGSAFIDMVALVDGAHDGQLILDTKNPIRRIGIQHDKVVEGLQTWYQIKPEFQTGGNPLLAVAHGTYTTTSPTIVELNANEIVLAVFGRAGYQTFYERKLVNSLGFVIYDQSTLAVRVEGPFGNSDGSNDGESFNISDPMAFGGYAQTSGPLALSGLSCYKGLAVE</sequence>
<evidence type="ECO:0000313" key="4">
    <source>
        <dbReference type="Proteomes" id="UP000814176"/>
    </source>
</evidence>
<dbReference type="AlphaFoldDB" id="A0A4Y9YP02"/>
<organism evidence="2 3">
    <name type="scientific">Rhodofomes roseus</name>
    <dbReference type="NCBI Taxonomy" id="34475"/>
    <lineage>
        <taxon>Eukaryota</taxon>
        <taxon>Fungi</taxon>
        <taxon>Dikarya</taxon>
        <taxon>Basidiomycota</taxon>
        <taxon>Agaricomycotina</taxon>
        <taxon>Agaricomycetes</taxon>
        <taxon>Polyporales</taxon>
        <taxon>Rhodofomes</taxon>
    </lineage>
</organism>
<protein>
    <submittedName>
        <fullName evidence="2">Uncharacterized protein</fullName>
    </submittedName>
</protein>
<dbReference type="OrthoDB" id="3353688at2759"/>
<evidence type="ECO:0000313" key="2">
    <source>
        <dbReference type="EMBL" id="TFY64135.1"/>
    </source>
</evidence>
<name>A0A4Y9YP02_9APHY</name>
<proteinExistence type="predicted"/>
<dbReference type="EMBL" id="SEKV01000108">
    <property type="protein sequence ID" value="TFY64135.1"/>
    <property type="molecule type" value="Genomic_DNA"/>
</dbReference>
<dbReference type="GeneID" id="72008653"/>
<evidence type="ECO:0000313" key="3">
    <source>
        <dbReference type="Proteomes" id="UP000298390"/>
    </source>
</evidence>
<gene>
    <name evidence="1" type="ORF">C8Q71DRAFT_861552</name>
    <name evidence="2" type="ORF">EVJ58_g2834</name>
</gene>
<dbReference type="Gene3D" id="2.100.10.30">
    <property type="entry name" value="Jacalin-like lectin domain"/>
    <property type="match status" value="1"/>
</dbReference>
<reference evidence="2 3" key="1">
    <citation type="submission" date="2019-01" db="EMBL/GenBank/DDBJ databases">
        <title>Genome sequencing of the rare red list fungi Fomitopsis rosea.</title>
        <authorList>
            <person name="Buettner E."/>
            <person name="Kellner H."/>
        </authorList>
    </citation>
    <scope>NUCLEOTIDE SEQUENCE [LARGE SCALE GENOMIC DNA]</scope>
    <source>
        <strain evidence="2 3">DSM 105464</strain>
    </source>
</reference>
<dbReference type="Proteomes" id="UP000298390">
    <property type="component" value="Unassembled WGS sequence"/>
</dbReference>
<keyword evidence="4" id="KW-1185">Reference proteome</keyword>
<reference evidence="1 4" key="2">
    <citation type="journal article" date="2021" name="Environ. Microbiol.">
        <title>Gene family expansions and transcriptome signatures uncover fungal adaptations to wood decay.</title>
        <authorList>
            <person name="Hage H."/>
            <person name="Miyauchi S."/>
            <person name="Viragh M."/>
            <person name="Drula E."/>
            <person name="Min B."/>
            <person name="Chaduli D."/>
            <person name="Navarro D."/>
            <person name="Favel A."/>
            <person name="Norest M."/>
            <person name="Lesage-Meessen L."/>
            <person name="Balint B."/>
            <person name="Merenyi Z."/>
            <person name="de Eugenio L."/>
            <person name="Morin E."/>
            <person name="Martinez A.T."/>
            <person name="Baldrian P."/>
            <person name="Stursova M."/>
            <person name="Martinez M.J."/>
            <person name="Novotny C."/>
            <person name="Magnuson J.K."/>
            <person name="Spatafora J.W."/>
            <person name="Maurice S."/>
            <person name="Pangilinan J."/>
            <person name="Andreopoulos W."/>
            <person name="LaButti K."/>
            <person name="Hundley H."/>
            <person name="Na H."/>
            <person name="Kuo A."/>
            <person name="Barry K."/>
            <person name="Lipzen A."/>
            <person name="Henrissat B."/>
            <person name="Riley R."/>
            <person name="Ahrendt S."/>
            <person name="Nagy L.G."/>
            <person name="Grigoriev I.V."/>
            <person name="Martin F."/>
            <person name="Rosso M.N."/>
        </authorList>
    </citation>
    <scope>NUCLEOTIDE SEQUENCE [LARGE SCALE GENOMIC DNA]</scope>
    <source>
        <strain evidence="1 4">CIRM-BRFM 1785</strain>
    </source>
</reference>
<dbReference type="InterPro" id="IPR036404">
    <property type="entry name" value="Jacalin-like_lectin_dom_sf"/>
</dbReference>
<dbReference type="RefSeq" id="XP_047774635.1">
    <property type="nucleotide sequence ID" value="XM_047927921.1"/>
</dbReference>
<accession>A0A4Y9YP02</accession>
<dbReference type="SUPFAM" id="SSF51101">
    <property type="entry name" value="Mannose-binding lectins"/>
    <property type="match status" value="1"/>
</dbReference>